<keyword evidence="6 10" id="KW-0819">tRNA processing</keyword>
<dbReference type="Pfam" id="PF05430">
    <property type="entry name" value="Methyltransf_30"/>
    <property type="match status" value="1"/>
</dbReference>
<dbReference type="GO" id="GO:0004808">
    <property type="term" value="F:tRNA (5-methylaminomethyl-2-thiouridylate)(34)-methyltransferase activity"/>
    <property type="evidence" value="ECO:0007669"/>
    <property type="project" value="UniProtKB-EC"/>
</dbReference>
<evidence type="ECO:0000256" key="8">
    <source>
        <dbReference type="ARBA" id="ARBA00023002"/>
    </source>
</evidence>
<evidence type="ECO:0000256" key="11">
    <source>
        <dbReference type="SAM" id="MobiDB-lite"/>
    </source>
</evidence>
<dbReference type="PANTHER" id="PTHR13847">
    <property type="entry name" value="SARCOSINE DEHYDROGENASE-RELATED"/>
    <property type="match status" value="1"/>
</dbReference>
<dbReference type="GO" id="GO:0005737">
    <property type="term" value="C:cytoplasm"/>
    <property type="evidence" value="ECO:0007669"/>
    <property type="project" value="UniProtKB-SubCell"/>
</dbReference>
<keyword evidence="1 10" id="KW-0963">Cytoplasm</keyword>
<keyword evidence="2 10" id="KW-0489">Methyltransferase</keyword>
<evidence type="ECO:0000256" key="10">
    <source>
        <dbReference type="HAMAP-Rule" id="MF_01102"/>
    </source>
</evidence>
<keyword evidence="4 10" id="KW-0808">Transferase</keyword>
<name>A0A328AGF5_9CAUL</name>
<dbReference type="InterPro" id="IPR036188">
    <property type="entry name" value="FAD/NAD-bd_sf"/>
</dbReference>
<evidence type="ECO:0000256" key="6">
    <source>
        <dbReference type="ARBA" id="ARBA00022694"/>
    </source>
</evidence>
<dbReference type="Gene3D" id="3.50.50.60">
    <property type="entry name" value="FAD/NAD(P)-binding domain"/>
    <property type="match status" value="1"/>
</dbReference>
<dbReference type="GO" id="GO:0002097">
    <property type="term" value="P:tRNA wobble base modification"/>
    <property type="evidence" value="ECO:0007669"/>
    <property type="project" value="UniProtKB-UniRule"/>
</dbReference>
<dbReference type="InterPro" id="IPR023032">
    <property type="entry name" value="tRNA_MAMT_biosynth_bifunc_MnmC"/>
</dbReference>
<feature type="region of interest" description="tRNA (mnm(5)s(2)U34)-methyltransferase" evidence="10">
    <location>
        <begin position="1"/>
        <end position="237"/>
    </location>
</feature>
<proteinExistence type="inferred from homology"/>
<comment type="caution">
    <text evidence="14">The sequence shown here is derived from an EMBL/GenBank/DDBJ whole genome shotgun (WGS) entry which is preliminary data.</text>
</comment>
<dbReference type="RefSeq" id="WP_111526948.1">
    <property type="nucleotide sequence ID" value="NZ_JBHRSG010000001.1"/>
</dbReference>
<feature type="domain" description="FAD dependent oxidoreductase" evidence="12">
    <location>
        <begin position="248"/>
        <end position="569"/>
    </location>
</feature>
<evidence type="ECO:0000256" key="4">
    <source>
        <dbReference type="ARBA" id="ARBA00022679"/>
    </source>
</evidence>
<keyword evidence="5 10" id="KW-0949">S-adenosyl-L-methionine</keyword>
<evidence type="ECO:0000256" key="2">
    <source>
        <dbReference type="ARBA" id="ARBA00022603"/>
    </source>
</evidence>
<comment type="function">
    <text evidence="10">Catalyzes the last two steps in the biosynthesis of 5-methylaminomethyl-2-thiouridine (mnm(5)s(2)U) at the wobble position (U34) in tRNA. Catalyzes the FAD-dependent demodification of cmnm(5)s(2)U34 to nm(5)s(2)U34, followed by the transfer of a methyl group from S-adenosyl-L-methionine to nm(5)s(2)U34, to form mnm(5)s(2)U34.</text>
</comment>
<evidence type="ECO:0000256" key="5">
    <source>
        <dbReference type="ARBA" id="ARBA00022691"/>
    </source>
</evidence>
<comment type="subcellular location">
    <subcellularLocation>
        <location evidence="10">Cytoplasm</location>
    </subcellularLocation>
</comment>
<evidence type="ECO:0000256" key="7">
    <source>
        <dbReference type="ARBA" id="ARBA00022827"/>
    </source>
</evidence>
<dbReference type="InterPro" id="IPR008471">
    <property type="entry name" value="MnmC-like_methylTransf"/>
</dbReference>
<gene>
    <name evidence="10" type="primary">mnmC</name>
    <name evidence="14" type="ORF">DJ017_00950</name>
</gene>
<evidence type="ECO:0000259" key="13">
    <source>
        <dbReference type="Pfam" id="PF05430"/>
    </source>
</evidence>
<organism evidence="14 15">
    <name type="scientific">Phenylobacterium soli</name>
    <dbReference type="NCBI Taxonomy" id="2170551"/>
    <lineage>
        <taxon>Bacteria</taxon>
        <taxon>Pseudomonadati</taxon>
        <taxon>Pseudomonadota</taxon>
        <taxon>Alphaproteobacteria</taxon>
        <taxon>Caulobacterales</taxon>
        <taxon>Caulobacteraceae</taxon>
        <taxon>Phenylobacterium</taxon>
    </lineage>
</organism>
<keyword evidence="8 10" id="KW-0560">Oxidoreductase</keyword>
<dbReference type="EMBL" id="QFYQ01000001">
    <property type="protein sequence ID" value="RAK53196.1"/>
    <property type="molecule type" value="Genomic_DNA"/>
</dbReference>
<reference evidence="15" key="1">
    <citation type="submission" date="2018-05" db="EMBL/GenBank/DDBJ databases">
        <authorList>
            <person name="Li X."/>
        </authorList>
    </citation>
    <scope>NUCLEOTIDE SEQUENCE [LARGE SCALE GENOMIC DNA]</scope>
    <source>
        <strain evidence="15">LX32</strain>
    </source>
</reference>
<dbReference type="Gene3D" id="3.40.50.150">
    <property type="entry name" value="Vaccinia Virus protein VP39"/>
    <property type="match status" value="1"/>
</dbReference>
<dbReference type="PANTHER" id="PTHR13847:SF283">
    <property type="entry name" value="TRNA 5-METHYLAMINOMETHYL-2-THIOURIDINE BIOSYNTHESIS BIFUNCTIONAL PROTEIN MNMC"/>
    <property type="match status" value="1"/>
</dbReference>
<dbReference type="SUPFAM" id="SSF53335">
    <property type="entry name" value="S-adenosyl-L-methionine-dependent methyltransferases"/>
    <property type="match status" value="1"/>
</dbReference>
<feature type="region of interest" description="FAD-dependent cmnm(5)s(2)U34 oxidoreductase" evidence="10">
    <location>
        <begin position="252"/>
        <end position="601"/>
    </location>
</feature>
<evidence type="ECO:0000256" key="3">
    <source>
        <dbReference type="ARBA" id="ARBA00022630"/>
    </source>
</evidence>
<feature type="region of interest" description="Disordered" evidence="11">
    <location>
        <begin position="1"/>
        <end position="21"/>
    </location>
</feature>
<evidence type="ECO:0000313" key="14">
    <source>
        <dbReference type="EMBL" id="RAK53196.1"/>
    </source>
</evidence>
<feature type="compositionally biased region" description="Polar residues" evidence="11">
    <location>
        <begin position="1"/>
        <end position="14"/>
    </location>
</feature>
<evidence type="ECO:0000256" key="9">
    <source>
        <dbReference type="ARBA" id="ARBA00023268"/>
    </source>
</evidence>
<dbReference type="EC" id="2.1.1.61" evidence="10"/>
<sequence length="601" mass="61721">MSQETDPTRTTSPLDWSEDGQPRSRLYGDVYFSTEDGLAETRAVFLEGCGLPGAWAGRRRFVVGELGFGTGLNIAALLDLWRRARPAGGQLHIFSIEAHPIAAEEAARALGRWPEIAEAAGPLVANWAGRARGFHRVELPELGAILDLAVMDVGQALARWDGAADAWFLDGFSPALNPAMWSEEILRLVAARSAPGARAATFTVAGAVRRGLAGAGFAVDKRPGFGRKRERLEARLPGEPAPASPVRRVAIVGAGIAGAAAARAVRALGAEAVVVEAVGPGAGGSGNPAGLVTPRLDAGLGAPAELFARAFGRAVELFEAAPGAVVARGVLQLVQSPRDEARFAKIAASDLFEPGALALLDGAGAAERLGEAAPAALAQETALAVAPARILQAWTGPTIGGEVAALRPAGEGWALLDASGAELARADAVILAAGLATARLAPGLPLAAVRGQASWAEGVEAPAAAAWGGYVLPTPGGVLFGATHDREDEGTEVREADHARNLETLAAALPGLATRLAGHRLDGRASIRATTPDRLPVAGRGPADGVFLLTGFGSRGFSLAPLLAEHVAAEALGAPSPLPRDLAELVAPERFARRAARRERA</sequence>
<evidence type="ECO:0000256" key="1">
    <source>
        <dbReference type="ARBA" id="ARBA00022490"/>
    </source>
</evidence>
<dbReference type="NCBIfam" id="NF033855">
    <property type="entry name" value="tRNA_MNMC2"/>
    <property type="match status" value="1"/>
</dbReference>
<dbReference type="EC" id="1.5.-.-" evidence="10"/>
<evidence type="ECO:0000313" key="15">
    <source>
        <dbReference type="Proteomes" id="UP000249254"/>
    </source>
</evidence>
<feature type="domain" description="MnmC-like methyltransferase" evidence="13">
    <location>
        <begin position="114"/>
        <end position="235"/>
    </location>
</feature>
<dbReference type="InterPro" id="IPR047785">
    <property type="entry name" value="tRNA_MNMC2"/>
</dbReference>
<dbReference type="InterPro" id="IPR029063">
    <property type="entry name" value="SAM-dependent_MTases_sf"/>
</dbReference>
<comment type="similarity">
    <text evidence="10">In the C-terminal section; belongs to the DAO family.</text>
</comment>
<dbReference type="HAMAP" id="MF_01102">
    <property type="entry name" value="MnmC"/>
    <property type="match status" value="1"/>
</dbReference>
<dbReference type="Gene3D" id="3.30.9.10">
    <property type="entry name" value="D-Amino Acid Oxidase, subunit A, domain 2"/>
    <property type="match status" value="1"/>
</dbReference>
<comment type="cofactor">
    <cofactor evidence="10">
        <name>FAD</name>
        <dbReference type="ChEBI" id="CHEBI:57692"/>
    </cofactor>
</comment>
<evidence type="ECO:0000259" key="12">
    <source>
        <dbReference type="Pfam" id="PF01266"/>
    </source>
</evidence>
<dbReference type="Pfam" id="PF01266">
    <property type="entry name" value="DAO"/>
    <property type="match status" value="1"/>
</dbReference>
<keyword evidence="9 10" id="KW-0511">Multifunctional enzyme</keyword>
<dbReference type="InterPro" id="IPR006076">
    <property type="entry name" value="FAD-dep_OxRdtase"/>
</dbReference>
<dbReference type="AlphaFoldDB" id="A0A328AGF5"/>
<keyword evidence="7 10" id="KW-0274">FAD</keyword>
<dbReference type="Proteomes" id="UP000249254">
    <property type="component" value="Unassembled WGS sequence"/>
</dbReference>
<comment type="similarity">
    <text evidence="10">In the N-terminal section; belongs to the methyltransferase superfamily. tRNA (mnm(5)s(2)U34)-methyltransferase family.</text>
</comment>
<dbReference type="GO" id="GO:0016645">
    <property type="term" value="F:oxidoreductase activity, acting on the CH-NH group of donors"/>
    <property type="evidence" value="ECO:0007669"/>
    <property type="project" value="InterPro"/>
</dbReference>
<keyword evidence="3 10" id="KW-0285">Flavoprotein</keyword>
<protein>
    <recommendedName>
        <fullName evidence="10">tRNA 5-methylaminomethyl-2-thiouridine biosynthesis bifunctional protein MnmC</fullName>
        <shortName evidence="10">tRNA mnm(5)s(2)U biosynthesis bifunctional protein</shortName>
    </recommendedName>
    <domain>
        <recommendedName>
            <fullName evidence="10">tRNA (mnm(5)s(2)U34)-methyltransferase</fullName>
            <ecNumber evidence="10">2.1.1.61</ecNumber>
        </recommendedName>
    </domain>
    <domain>
        <recommendedName>
            <fullName evidence="10">FAD-dependent cmnm(5)s(2)U34 oxidoreductase</fullName>
            <ecNumber evidence="10">1.5.-.-</ecNumber>
        </recommendedName>
    </domain>
</protein>
<dbReference type="OrthoDB" id="9786494at2"/>
<dbReference type="GO" id="GO:0032259">
    <property type="term" value="P:methylation"/>
    <property type="evidence" value="ECO:0007669"/>
    <property type="project" value="UniProtKB-KW"/>
</dbReference>
<accession>A0A328AGF5</accession>
<dbReference type="GO" id="GO:0050660">
    <property type="term" value="F:flavin adenine dinucleotide binding"/>
    <property type="evidence" value="ECO:0007669"/>
    <property type="project" value="UniProtKB-UniRule"/>
</dbReference>
<dbReference type="SUPFAM" id="SSF51905">
    <property type="entry name" value="FAD/NAD(P)-binding domain"/>
    <property type="match status" value="1"/>
</dbReference>
<comment type="catalytic activity">
    <reaction evidence="10">
        <text>5-aminomethyl-2-thiouridine(34) in tRNA + S-adenosyl-L-methionine = 5-methylaminomethyl-2-thiouridine(34) in tRNA + S-adenosyl-L-homocysteine + H(+)</text>
        <dbReference type="Rhea" id="RHEA:19569"/>
        <dbReference type="Rhea" id="RHEA-COMP:10195"/>
        <dbReference type="Rhea" id="RHEA-COMP:10197"/>
        <dbReference type="ChEBI" id="CHEBI:15378"/>
        <dbReference type="ChEBI" id="CHEBI:57856"/>
        <dbReference type="ChEBI" id="CHEBI:59789"/>
        <dbReference type="ChEBI" id="CHEBI:74454"/>
        <dbReference type="ChEBI" id="CHEBI:74455"/>
        <dbReference type="EC" id="2.1.1.61"/>
    </reaction>
</comment>
<keyword evidence="15" id="KW-1185">Reference proteome</keyword>